<organism evidence="2 3">
    <name type="scientific">Kwoniella newhampshirensis</name>
    <dbReference type="NCBI Taxonomy" id="1651941"/>
    <lineage>
        <taxon>Eukaryota</taxon>
        <taxon>Fungi</taxon>
        <taxon>Dikarya</taxon>
        <taxon>Basidiomycota</taxon>
        <taxon>Agaricomycotina</taxon>
        <taxon>Tremellomycetes</taxon>
        <taxon>Tremellales</taxon>
        <taxon>Cryptococcaceae</taxon>
        <taxon>Kwoniella</taxon>
    </lineage>
</organism>
<proteinExistence type="predicted"/>
<dbReference type="Proteomes" id="UP001388673">
    <property type="component" value="Unassembled WGS sequence"/>
</dbReference>
<dbReference type="Pfam" id="PF00657">
    <property type="entry name" value="Lipase_GDSL"/>
    <property type="match status" value="1"/>
</dbReference>
<gene>
    <name evidence="2" type="ORF">IAR55_006582</name>
</gene>
<dbReference type="EMBL" id="JBCAWK010000013">
    <property type="protein sequence ID" value="KAK8844732.1"/>
    <property type="molecule type" value="Genomic_DNA"/>
</dbReference>
<evidence type="ECO:0000313" key="3">
    <source>
        <dbReference type="Proteomes" id="UP001388673"/>
    </source>
</evidence>
<reference evidence="2 3" key="1">
    <citation type="journal article" date="2024" name="bioRxiv">
        <title>Comparative genomics of Cryptococcus and Kwoniella reveals pathogenesis evolution and contrasting karyotype dynamics via intercentromeric recombination or chromosome fusion.</title>
        <authorList>
            <person name="Coelho M.A."/>
            <person name="David-Palma M."/>
            <person name="Shea T."/>
            <person name="Bowers K."/>
            <person name="McGinley-Smith S."/>
            <person name="Mohammad A.W."/>
            <person name="Gnirke A."/>
            <person name="Yurkov A.M."/>
            <person name="Nowrousian M."/>
            <person name="Sun S."/>
            <person name="Cuomo C.A."/>
            <person name="Heitman J."/>
        </authorList>
    </citation>
    <scope>NUCLEOTIDE SEQUENCE [LARGE SCALE GENOMIC DNA]</scope>
    <source>
        <strain evidence="2 3">CBS 13917</strain>
    </source>
</reference>
<evidence type="ECO:0008006" key="4">
    <source>
        <dbReference type="Google" id="ProtNLM"/>
    </source>
</evidence>
<dbReference type="PANTHER" id="PTHR21325:SF31">
    <property type="entry name" value="GH22081P-RELATED"/>
    <property type="match status" value="1"/>
</dbReference>
<dbReference type="AlphaFoldDB" id="A0AAW0YX71"/>
<dbReference type="RefSeq" id="XP_066799956.1">
    <property type="nucleotide sequence ID" value="XM_066949662.1"/>
</dbReference>
<feature type="chain" id="PRO_5043452327" description="Phospholipase" evidence="1">
    <location>
        <begin position="26"/>
        <end position="440"/>
    </location>
</feature>
<dbReference type="GO" id="GO:0004620">
    <property type="term" value="F:phospholipase activity"/>
    <property type="evidence" value="ECO:0007669"/>
    <property type="project" value="InterPro"/>
</dbReference>
<sequence>MHTHLLPSSLLLIAVALLPHQLISALPPPPLPISPKLPGHHVPFRELSTCPNLSHRKNPKSAKDVRPDDFKVVMALGDSITAGLLARGTRDERTSSTHEQTPFPNLLTIAEFRGLSYPIGYDTDAITIPRILEHYVGERNISGVSRGQHPPTSCLGTGPGGPGVGAGTILGSRMGGVCTPRPAEDGLNAAVSGSVSGNLMAQVKDYLLPRIAELGLKDEDWKYVNLGIGANDICAFCLTPNATDIALSGTPQQFAADIRDAVNVLREHVPNMIVNIIGLFRVSAIYKLTLTDPYCQPPLLPLPHLALECSCALLPGPAGDFTRGKMDDLGEAYDEAVLQVIKEWEEEDDPTFGALWQPGTVVDLANYPITALSPIDCFHPSEQAHQRVAAGFWNRMTMSLEAKYLPIEWEDEVYVRCLEENDRVPVGMVTESASRYLSGR</sequence>
<dbReference type="KEGG" id="kne:92183840"/>
<dbReference type="SUPFAM" id="SSF52266">
    <property type="entry name" value="SGNH hydrolase"/>
    <property type="match status" value="1"/>
</dbReference>
<dbReference type="GeneID" id="92183840"/>
<dbReference type="Gene3D" id="3.40.50.1110">
    <property type="entry name" value="SGNH hydrolase"/>
    <property type="match status" value="1"/>
</dbReference>
<comment type="caution">
    <text evidence="2">The sequence shown here is derived from an EMBL/GenBank/DDBJ whole genome shotgun (WGS) entry which is preliminary data.</text>
</comment>
<dbReference type="InterPro" id="IPR036514">
    <property type="entry name" value="SGNH_hydro_sf"/>
</dbReference>
<dbReference type="PANTHER" id="PTHR21325">
    <property type="entry name" value="PHOSPHOLIPASE B, PLB1"/>
    <property type="match status" value="1"/>
</dbReference>
<name>A0AAW0YX71_9TREE</name>
<evidence type="ECO:0000313" key="2">
    <source>
        <dbReference type="EMBL" id="KAK8844732.1"/>
    </source>
</evidence>
<dbReference type="InterPro" id="IPR001087">
    <property type="entry name" value="GDSL"/>
</dbReference>
<keyword evidence="3" id="KW-1185">Reference proteome</keyword>
<protein>
    <recommendedName>
        <fullName evidence="4">Phospholipase</fullName>
    </recommendedName>
</protein>
<dbReference type="InterPro" id="IPR038885">
    <property type="entry name" value="PLB1"/>
</dbReference>
<evidence type="ECO:0000256" key="1">
    <source>
        <dbReference type="SAM" id="SignalP"/>
    </source>
</evidence>
<feature type="signal peptide" evidence="1">
    <location>
        <begin position="1"/>
        <end position="25"/>
    </location>
</feature>
<keyword evidence="1" id="KW-0732">Signal</keyword>
<accession>A0AAW0YX71</accession>
<dbReference type="GO" id="GO:0006644">
    <property type="term" value="P:phospholipid metabolic process"/>
    <property type="evidence" value="ECO:0007669"/>
    <property type="project" value="TreeGrafter"/>
</dbReference>